<feature type="transmembrane region" description="Helical" evidence="6">
    <location>
        <begin position="203"/>
        <end position="223"/>
    </location>
</feature>
<feature type="region of interest" description="Disordered" evidence="5">
    <location>
        <begin position="1"/>
        <end position="39"/>
    </location>
</feature>
<dbReference type="InterPro" id="IPR020846">
    <property type="entry name" value="MFS_dom"/>
</dbReference>
<accession>A0A6A5WIS6</accession>
<dbReference type="Gene3D" id="1.20.1250.20">
    <property type="entry name" value="MFS general substrate transporter like domains"/>
    <property type="match status" value="1"/>
</dbReference>
<evidence type="ECO:0000256" key="5">
    <source>
        <dbReference type="SAM" id="MobiDB-lite"/>
    </source>
</evidence>
<evidence type="ECO:0000256" key="3">
    <source>
        <dbReference type="ARBA" id="ARBA00022989"/>
    </source>
</evidence>
<evidence type="ECO:0000256" key="6">
    <source>
        <dbReference type="SAM" id="Phobius"/>
    </source>
</evidence>
<sequence>MQGRSAEKCVEAEIPPCDSTRPSLRSPSPSPLPAHGPTSWPTSRKWLATFILSGFAFIQPLAETMLAPVQLQITESLDITRAYQWVLVNSLILIGVGFGPLLIAPMSELYGRKRALLSASAVFIVWNTGCGLSKTLGQMFAFRLLGGFGACAADAVAGGVIGDLWLPDQRGRAFAVYMAAPLLGPALGPIAGAYISQGISWRWVFWITSIVSTGVFVVALAFLPETYEPRLIQLRNRRQALKSNAGEKDCEIGDADSARTERKRIWDLLQTNLQRPIRMLATQVIIQLIAIYMALLYGTMFLFLYMYSVLWTKQYGQSPTVGSLNYISAAIGYIAGVQFAGHLNDKVYSHLRARSINNRGRPEFRVPIMLIGTVLIPIGLLWWGWSGQERLHWIMPNIGCAIFTAGCYICSSCVSVYTIDAYTKYAASAMSTNLVLRSNFAAFFPLFAPYMFQELGFGWGATILGGGFTVVGFGTILVLWFWGEGLRKRSSYCAAEDEEFE</sequence>
<evidence type="ECO:0000313" key="8">
    <source>
        <dbReference type="EMBL" id="KAF2000918.1"/>
    </source>
</evidence>
<keyword evidence="4 6" id="KW-0472">Membrane</keyword>
<dbReference type="FunFam" id="1.20.1250.20:FF:000011">
    <property type="entry name" value="MFS multidrug transporter, putative"/>
    <property type="match status" value="1"/>
</dbReference>
<feature type="transmembrane region" description="Helical" evidence="6">
    <location>
        <begin position="82"/>
        <end position="103"/>
    </location>
</feature>
<dbReference type="InterPro" id="IPR011701">
    <property type="entry name" value="MFS"/>
</dbReference>
<dbReference type="PANTHER" id="PTHR23502">
    <property type="entry name" value="MAJOR FACILITATOR SUPERFAMILY"/>
    <property type="match status" value="1"/>
</dbReference>
<feature type="transmembrane region" description="Helical" evidence="6">
    <location>
        <begin position="434"/>
        <end position="452"/>
    </location>
</feature>
<comment type="subcellular location">
    <subcellularLocation>
        <location evidence="1">Membrane</location>
        <topology evidence="1">Multi-pass membrane protein</topology>
    </subcellularLocation>
</comment>
<keyword evidence="2 6" id="KW-0812">Transmembrane</keyword>
<dbReference type="SUPFAM" id="SSF103473">
    <property type="entry name" value="MFS general substrate transporter"/>
    <property type="match status" value="1"/>
</dbReference>
<feature type="transmembrane region" description="Helical" evidence="6">
    <location>
        <begin position="284"/>
        <end position="306"/>
    </location>
</feature>
<proteinExistence type="predicted"/>
<evidence type="ECO:0000256" key="2">
    <source>
        <dbReference type="ARBA" id="ARBA00022692"/>
    </source>
</evidence>
<gene>
    <name evidence="8" type="ORF">P154DRAFT_491162</name>
</gene>
<evidence type="ECO:0000256" key="1">
    <source>
        <dbReference type="ARBA" id="ARBA00004141"/>
    </source>
</evidence>
<reference evidence="8" key="1">
    <citation type="journal article" date="2020" name="Stud. Mycol.">
        <title>101 Dothideomycetes genomes: a test case for predicting lifestyles and emergence of pathogens.</title>
        <authorList>
            <person name="Haridas S."/>
            <person name="Albert R."/>
            <person name="Binder M."/>
            <person name="Bloem J."/>
            <person name="Labutti K."/>
            <person name="Salamov A."/>
            <person name="Andreopoulos B."/>
            <person name="Baker S."/>
            <person name="Barry K."/>
            <person name="Bills G."/>
            <person name="Bluhm B."/>
            <person name="Cannon C."/>
            <person name="Castanera R."/>
            <person name="Culley D."/>
            <person name="Daum C."/>
            <person name="Ezra D."/>
            <person name="Gonzalez J."/>
            <person name="Henrissat B."/>
            <person name="Kuo A."/>
            <person name="Liang C."/>
            <person name="Lipzen A."/>
            <person name="Lutzoni F."/>
            <person name="Magnuson J."/>
            <person name="Mondo S."/>
            <person name="Nolan M."/>
            <person name="Ohm R."/>
            <person name="Pangilinan J."/>
            <person name="Park H.-J."/>
            <person name="Ramirez L."/>
            <person name="Alfaro M."/>
            <person name="Sun H."/>
            <person name="Tritt A."/>
            <person name="Yoshinaga Y."/>
            <person name="Zwiers L.-H."/>
            <person name="Turgeon B."/>
            <person name="Goodwin S."/>
            <person name="Spatafora J."/>
            <person name="Crous P."/>
            <person name="Grigoriev I."/>
        </authorList>
    </citation>
    <scope>NUCLEOTIDE SEQUENCE</scope>
    <source>
        <strain evidence="8">CBS 123094</strain>
    </source>
</reference>
<name>A0A6A5WIS6_9PLEO</name>
<dbReference type="CDD" id="cd17323">
    <property type="entry name" value="MFS_Tpo1_MDR_like"/>
    <property type="match status" value="1"/>
</dbReference>
<feature type="transmembrane region" description="Helical" evidence="6">
    <location>
        <begin position="174"/>
        <end position="197"/>
    </location>
</feature>
<dbReference type="GO" id="GO:0140115">
    <property type="term" value="P:export across plasma membrane"/>
    <property type="evidence" value="ECO:0007669"/>
    <property type="project" value="UniProtKB-ARBA"/>
</dbReference>
<feature type="transmembrane region" description="Helical" evidence="6">
    <location>
        <begin position="364"/>
        <end position="385"/>
    </location>
</feature>
<dbReference type="InterPro" id="IPR005829">
    <property type="entry name" value="Sugar_transporter_CS"/>
</dbReference>
<dbReference type="Proteomes" id="UP000799779">
    <property type="component" value="Unassembled WGS sequence"/>
</dbReference>
<dbReference type="GO" id="GO:0005886">
    <property type="term" value="C:plasma membrane"/>
    <property type="evidence" value="ECO:0007669"/>
    <property type="project" value="TreeGrafter"/>
</dbReference>
<feature type="transmembrane region" description="Helical" evidence="6">
    <location>
        <begin position="140"/>
        <end position="162"/>
    </location>
</feature>
<dbReference type="PROSITE" id="PS50850">
    <property type="entry name" value="MFS"/>
    <property type="match status" value="1"/>
</dbReference>
<dbReference type="PROSITE" id="PS00216">
    <property type="entry name" value="SUGAR_TRANSPORT_1"/>
    <property type="match status" value="1"/>
</dbReference>
<keyword evidence="3 6" id="KW-1133">Transmembrane helix</keyword>
<organism evidence="8 9">
    <name type="scientific">Amniculicola lignicola CBS 123094</name>
    <dbReference type="NCBI Taxonomy" id="1392246"/>
    <lineage>
        <taxon>Eukaryota</taxon>
        <taxon>Fungi</taxon>
        <taxon>Dikarya</taxon>
        <taxon>Ascomycota</taxon>
        <taxon>Pezizomycotina</taxon>
        <taxon>Dothideomycetes</taxon>
        <taxon>Pleosporomycetidae</taxon>
        <taxon>Pleosporales</taxon>
        <taxon>Amniculicolaceae</taxon>
        <taxon>Amniculicola</taxon>
    </lineage>
</organism>
<dbReference type="InterPro" id="IPR036259">
    <property type="entry name" value="MFS_trans_sf"/>
</dbReference>
<feature type="compositionally biased region" description="Basic and acidic residues" evidence="5">
    <location>
        <begin position="1"/>
        <end position="11"/>
    </location>
</feature>
<dbReference type="AlphaFoldDB" id="A0A6A5WIS6"/>
<evidence type="ECO:0000259" key="7">
    <source>
        <dbReference type="PROSITE" id="PS50850"/>
    </source>
</evidence>
<feature type="transmembrane region" description="Helical" evidence="6">
    <location>
        <begin position="458"/>
        <end position="482"/>
    </location>
</feature>
<feature type="transmembrane region" description="Helical" evidence="6">
    <location>
        <begin position="391"/>
        <end position="422"/>
    </location>
</feature>
<feature type="transmembrane region" description="Helical" evidence="6">
    <location>
        <begin position="326"/>
        <end position="343"/>
    </location>
</feature>
<dbReference type="GO" id="GO:0042908">
    <property type="term" value="P:xenobiotic transport"/>
    <property type="evidence" value="ECO:0007669"/>
    <property type="project" value="UniProtKB-ARBA"/>
</dbReference>
<protein>
    <submittedName>
        <fullName evidence="8">MFS general substrate transporter</fullName>
    </submittedName>
</protein>
<dbReference type="GO" id="GO:0022857">
    <property type="term" value="F:transmembrane transporter activity"/>
    <property type="evidence" value="ECO:0007669"/>
    <property type="project" value="InterPro"/>
</dbReference>
<feature type="domain" description="Major facilitator superfamily (MFS) profile" evidence="7">
    <location>
        <begin position="48"/>
        <end position="484"/>
    </location>
</feature>
<dbReference type="PANTHER" id="PTHR23502:SF60">
    <property type="entry name" value="MAJOR FACILITATOR SUPERFAMILY (MFS) PROFILE DOMAIN-CONTAINING PROTEIN-RELATED"/>
    <property type="match status" value="1"/>
</dbReference>
<dbReference type="EMBL" id="ML977586">
    <property type="protein sequence ID" value="KAF2000918.1"/>
    <property type="molecule type" value="Genomic_DNA"/>
</dbReference>
<evidence type="ECO:0000256" key="4">
    <source>
        <dbReference type="ARBA" id="ARBA00023136"/>
    </source>
</evidence>
<evidence type="ECO:0000313" key="9">
    <source>
        <dbReference type="Proteomes" id="UP000799779"/>
    </source>
</evidence>
<dbReference type="OrthoDB" id="6770063at2759"/>
<dbReference type="Pfam" id="PF07690">
    <property type="entry name" value="MFS_1"/>
    <property type="match status" value="1"/>
</dbReference>
<keyword evidence="9" id="KW-1185">Reference proteome</keyword>